<feature type="transmembrane region" description="Helical" evidence="7">
    <location>
        <begin position="70"/>
        <end position="91"/>
    </location>
</feature>
<feature type="transmembrane region" description="Helical" evidence="7">
    <location>
        <begin position="103"/>
        <end position="123"/>
    </location>
</feature>
<comment type="similarity">
    <text evidence="2">Belongs to the peptidase A24 family.</text>
</comment>
<dbReference type="PANTHER" id="PTHR30487:SF0">
    <property type="entry name" value="PREPILIN LEADER PEPTIDASE_N-METHYLTRANSFERASE-RELATED"/>
    <property type="match status" value="1"/>
</dbReference>
<evidence type="ECO:0000256" key="4">
    <source>
        <dbReference type="ARBA" id="ARBA00022692"/>
    </source>
</evidence>
<dbReference type="Pfam" id="PF06750">
    <property type="entry name" value="A24_N_bact"/>
    <property type="match status" value="1"/>
</dbReference>
<feature type="transmembrane region" description="Helical" evidence="7">
    <location>
        <begin position="200"/>
        <end position="220"/>
    </location>
</feature>
<dbReference type="Proteomes" id="UP000034705">
    <property type="component" value="Unassembled WGS sequence"/>
</dbReference>
<dbReference type="AlphaFoldDB" id="A0A0G1PL35"/>
<organism evidence="10 11">
    <name type="scientific">Candidatus Uhrbacteria bacterium GW2011_GWF2_46_218</name>
    <dbReference type="NCBI Taxonomy" id="1619001"/>
    <lineage>
        <taxon>Bacteria</taxon>
        <taxon>Candidatus Uhriibacteriota</taxon>
    </lineage>
</organism>
<feature type="transmembrane region" description="Helical" evidence="7">
    <location>
        <begin position="41"/>
        <end position="58"/>
    </location>
</feature>
<keyword evidence="4 7" id="KW-0812">Transmembrane</keyword>
<keyword evidence="6 7" id="KW-0472">Membrane</keyword>
<evidence type="ECO:0000256" key="3">
    <source>
        <dbReference type="ARBA" id="ARBA00022475"/>
    </source>
</evidence>
<reference evidence="10 11" key="1">
    <citation type="journal article" date="2015" name="Nature">
        <title>rRNA introns, odd ribosomes, and small enigmatic genomes across a large radiation of phyla.</title>
        <authorList>
            <person name="Brown C.T."/>
            <person name="Hug L.A."/>
            <person name="Thomas B.C."/>
            <person name="Sharon I."/>
            <person name="Castelle C.J."/>
            <person name="Singh A."/>
            <person name="Wilkins M.J."/>
            <person name="Williams K.H."/>
            <person name="Banfield J.F."/>
        </authorList>
    </citation>
    <scope>NUCLEOTIDE SEQUENCE [LARGE SCALE GENOMIC DNA]</scope>
</reference>
<evidence type="ECO:0000256" key="1">
    <source>
        <dbReference type="ARBA" id="ARBA00004651"/>
    </source>
</evidence>
<dbReference type="PANTHER" id="PTHR30487">
    <property type="entry name" value="TYPE 4 PREPILIN-LIKE PROTEINS LEADER PEPTIDE-PROCESSING ENZYME"/>
    <property type="match status" value="1"/>
</dbReference>
<evidence type="ECO:0000256" key="7">
    <source>
        <dbReference type="SAM" id="Phobius"/>
    </source>
</evidence>
<dbReference type="GO" id="GO:0006465">
    <property type="term" value="P:signal peptide processing"/>
    <property type="evidence" value="ECO:0007669"/>
    <property type="project" value="TreeGrafter"/>
</dbReference>
<proteinExistence type="inferred from homology"/>
<dbReference type="EMBL" id="LCMG01000009">
    <property type="protein sequence ID" value="KKU33451.1"/>
    <property type="molecule type" value="Genomic_DNA"/>
</dbReference>
<comment type="subcellular location">
    <subcellularLocation>
        <location evidence="1">Cell membrane</location>
        <topology evidence="1">Multi-pass membrane protein</topology>
    </subcellularLocation>
</comment>
<gene>
    <name evidence="10" type="ORF">UX45_C0009G0019</name>
</gene>
<accession>A0A0G1PL35</accession>
<dbReference type="Pfam" id="PF01478">
    <property type="entry name" value="Peptidase_A24"/>
    <property type="match status" value="1"/>
</dbReference>
<evidence type="ECO:0000313" key="10">
    <source>
        <dbReference type="EMBL" id="KKU33451.1"/>
    </source>
</evidence>
<feature type="domain" description="Prepilin type IV endopeptidase peptidase" evidence="8">
    <location>
        <begin position="113"/>
        <end position="215"/>
    </location>
</feature>
<dbReference type="InterPro" id="IPR000045">
    <property type="entry name" value="Prepilin_IV_endopep_pep"/>
</dbReference>
<dbReference type="GO" id="GO:0005886">
    <property type="term" value="C:plasma membrane"/>
    <property type="evidence" value="ECO:0007669"/>
    <property type="project" value="UniProtKB-SubCell"/>
</dbReference>
<feature type="transmembrane region" description="Helical" evidence="7">
    <location>
        <begin position="232"/>
        <end position="255"/>
    </location>
</feature>
<keyword evidence="5 7" id="KW-1133">Transmembrane helix</keyword>
<dbReference type="InterPro" id="IPR050882">
    <property type="entry name" value="Prepilin_peptidase/N-MTase"/>
</dbReference>
<evidence type="ECO:0000256" key="6">
    <source>
        <dbReference type="ARBA" id="ARBA00023136"/>
    </source>
</evidence>
<dbReference type="Gene3D" id="1.20.120.1220">
    <property type="match status" value="1"/>
</dbReference>
<dbReference type="InterPro" id="IPR010627">
    <property type="entry name" value="Prepilin_pept_A24_N"/>
</dbReference>
<evidence type="ECO:0000256" key="2">
    <source>
        <dbReference type="ARBA" id="ARBA00005801"/>
    </source>
</evidence>
<evidence type="ECO:0000259" key="8">
    <source>
        <dbReference type="Pfam" id="PF01478"/>
    </source>
</evidence>
<evidence type="ECO:0000259" key="9">
    <source>
        <dbReference type="Pfam" id="PF06750"/>
    </source>
</evidence>
<name>A0A0G1PL35_9BACT</name>
<evidence type="ECO:0000256" key="5">
    <source>
        <dbReference type="ARBA" id="ARBA00022989"/>
    </source>
</evidence>
<protein>
    <submittedName>
        <fullName evidence="10">Type 4 prepilin-like protein leader peptide-processing enzyme</fullName>
    </submittedName>
</protein>
<feature type="transmembrane region" description="Helical" evidence="7">
    <location>
        <begin position="135"/>
        <end position="154"/>
    </location>
</feature>
<comment type="caution">
    <text evidence="10">The sequence shown here is derived from an EMBL/GenBank/DDBJ whole genome shotgun (WGS) entry which is preliminary data.</text>
</comment>
<feature type="domain" description="Prepilin peptidase A24 N-terminal" evidence="9">
    <location>
        <begin position="7"/>
        <end position="88"/>
    </location>
</feature>
<evidence type="ECO:0000313" key="11">
    <source>
        <dbReference type="Proteomes" id="UP000034705"/>
    </source>
</evidence>
<sequence>MVFIFFIGLCVGSFLNVIIVRTHENISIVRGRSICPFCHATLRFFDVIPVLSYLLLCGKCRFCHARIHPQYPLVELMTGVGFLLIYLRYTVGFSLPETFSVSLLPWFFVRDAFLLCVFLVIAVYDLRYTYILDRFILPALIALIPLQLFLGMSWQSLLAGTLVLGSFFGAQYFFSHGTWVGGGDIRLGILMGVTLGLSQGLFALLLAYGTGAFVAVLLLVTKKATRKTQIPFGPFLAGATSIVLFAGTWMMNIFFL</sequence>
<keyword evidence="3" id="KW-1003">Cell membrane</keyword>
<dbReference type="GO" id="GO:0004190">
    <property type="term" value="F:aspartic-type endopeptidase activity"/>
    <property type="evidence" value="ECO:0007669"/>
    <property type="project" value="InterPro"/>
</dbReference>